<proteinExistence type="predicted"/>
<evidence type="ECO:0000313" key="1">
    <source>
        <dbReference type="EMBL" id="KAJ7009948.1"/>
    </source>
</evidence>
<reference evidence="1 2" key="1">
    <citation type="journal article" date="2023" name="Mol. Ecol. Resour.">
        <title>Chromosome-level genome assembly of a triploid poplar Populus alba 'Berolinensis'.</title>
        <authorList>
            <person name="Chen S."/>
            <person name="Yu Y."/>
            <person name="Wang X."/>
            <person name="Wang S."/>
            <person name="Zhang T."/>
            <person name="Zhou Y."/>
            <person name="He R."/>
            <person name="Meng N."/>
            <person name="Wang Y."/>
            <person name="Liu W."/>
            <person name="Liu Z."/>
            <person name="Liu J."/>
            <person name="Guo Q."/>
            <person name="Huang H."/>
            <person name="Sederoff R.R."/>
            <person name="Wang G."/>
            <person name="Qu G."/>
            <person name="Chen S."/>
        </authorList>
    </citation>
    <scope>NUCLEOTIDE SEQUENCE [LARGE SCALE GENOMIC DNA]</scope>
    <source>
        <strain evidence="1">SC-2020</strain>
    </source>
</reference>
<evidence type="ECO:0000313" key="2">
    <source>
        <dbReference type="Proteomes" id="UP001164929"/>
    </source>
</evidence>
<sequence>MICFFLSWLGWWGRRPFELEILREGHKINRRNQF</sequence>
<accession>A0AAD6RJC8</accession>
<dbReference type="EMBL" id="JAQIZT010000001">
    <property type="protein sequence ID" value="KAJ7009948.1"/>
    <property type="molecule type" value="Genomic_DNA"/>
</dbReference>
<protein>
    <submittedName>
        <fullName evidence="1">Uncharacterized protein</fullName>
    </submittedName>
</protein>
<keyword evidence="2" id="KW-1185">Reference proteome</keyword>
<dbReference type="Proteomes" id="UP001164929">
    <property type="component" value="Chromosome 1"/>
</dbReference>
<dbReference type="AlphaFoldDB" id="A0AAD6RJC8"/>
<comment type="caution">
    <text evidence="1">The sequence shown here is derived from an EMBL/GenBank/DDBJ whole genome shotgun (WGS) entry which is preliminary data.</text>
</comment>
<gene>
    <name evidence="1" type="ORF">NC653_000608</name>
</gene>
<organism evidence="1 2">
    <name type="scientific">Populus alba x Populus x berolinensis</name>
    <dbReference type="NCBI Taxonomy" id="444605"/>
    <lineage>
        <taxon>Eukaryota</taxon>
        <taxon>Viridiplantae</taxon>
        <taxon>Streptophyta</taxon>
        <taxon>Embryophyta</taxon>
        <taxon>Tracheophyta</taxon>
        <taxon>Spermatophyta</taxon>
        <taxon>Magnoliopsida</taxon>
        <taxon>eudicotyledons</taxon>
        <taxon>Gunneridae</taxon>
        <taxon>Pentapetalae</taxon>
        <taxon>rosids</taxon>
        <taxon>fabids</taxon>
        <taxon>Malpighiales</taxon>
        <taxon>Salicaceae</taxon>
        <taxon>Saliceae</taxon>
        <taxon>Populus</taxon>
    </lineage>
</organism>
<name>A0AAD6RJC8_9ROSI</name>